<organism evidence="9">
    <name type="scientific">Nanorana parkeri</name>
    <dbReference type="NCBI Taxonomy" id="125878"/>
    <lineage>
        <taxon>Eukaryota</taxon>
        <taxon>Metazoa</taxon>
        <taxon>Chordata</taxon>
        <taxon>Craniata</taxon>
        <taxon>Vertebrata</taxon>
        <taxon>Euteleostomi</taxon>
        <taxon>Amphibia</taxon>
        <taxon>Batrachia</taxon>
        <taxon>Anura</taxon>
        <taxon>Neobatrachia</taxon>
        <taxon>Ranoidea</taxon>
        <taxon>Dicroglossidae</taxon>
        <taxon>Dicroglossinae</taxon>
        <taxon>Nanorana</taxon>
    </lineage>
</organism>
<dbReference type="GO" id="GO:0005125">
    <property type="term" value="F:cytokine activity"/>
    <property type="evidence" value="ECO:0007669"/>
    <property type="project" value="UniProtKB-KW"/>
</dbReference>
<evidence type="ECO:0000256" key="1">
    <source>
        <dbReference type="ARBA" id="ARBA00004613"/>
    </source>
</evidence>
<gene>
    <name evidence="9" type="primary">IFNi2</name>
</gene>
<feature type="chain" id="PRO_5018278394" evidence="8">
    <location>
        <begin position="22"/>
        <end position="191"/>
    </location>
</feature>
<evidence type="ECO:0000313" key="9">
    <source>
        <dbReference type="EMBL" id="AWL54313.1"/>
    </source>
</evidence>
<dbReference type="AlphaFoldDB" id="A0A3G1QSQ0"/>
<evidence type="ECO:0000256" key="3">
    <source>
        <dbReference type="ARBA" id="ARBA00022514"/>
    </source>
</evidence>
<dbReference type="GO" id="GO:0005615">
    <property type="term" value="C:extracellular space"/>
    <property type="evidence" value="ECO:0007669"/>
    <property type="project" value="UniProtKB-KW"/>
</dbReference>
<dbReference type="EMBL" id="MG999515">
    <property type="protein sequence ID" value="AWL54313.1"/>
    <property type="molecule type" value="mRNA"/>
</dbReference>
<dbReference type="PANTHER" id="PTHR11691">
    <property type="entry name" value="TYPE I INTERFERON"/>
    <property type="match status" value="1"/>
</dbReference>
<keyword evidence="7" id="KW-1015">Disulfide bond</keyword>
<reference evidence="9" key="1">
    <citation type="journal article" date="2018" name="J. Immunol.">
        <title>Unique Composition of Intronless and Intron-Containing Type I IFNs in the Tibetan Frog Nanorana parkeri Provides New Evidence To Support Independent Retroposition Hypothesis for Type I IFN Genes in Amphibians.</title>
        <authorList>
            <person name="Gan Z."/>
            <person name="Yang Y.C."/>
            <person name="Chen S.N."/>
            <person name="Hou J."/>
            <person name="Laghari Z.A."/>
            <person name="Huang B."/>
            <person name="Li N."/>
            <person name="Nie P."/>
        </authorList>
    </citation>
    <scope>NUCLEOTIDE SEQUENCE</scope>
</reference>
<dbReference type="PANTHER" id="PTHR11691:SF73">
    <property type="entry name" value="INTERFERON BETA"/>
    <property type="match status" value="1"/>
</dbReference>
<keyword evidence="5 8" id="KW-0732">Signal</keyword>
<evidence type="ECO:0000256" key="5">
    <source>
        <dbReference type="ARBA" id="ARBA00022729"/>
    </source>
</evidence>
<dbReference type="GO" id="GO:0005126">
    <property type="term" value="F:cytokine receptor binding"/>
    <property type="evidence" value="ECO:0007669"/>
    <property type="project" value="InterPro"/>
</dbReference>
<dbReference type="InterPro" id="IPR000471">
    <property type="entry name" value="Interferon_alpha/beta/delta"/>
</dbReference>
<sequence>MTSTSSWTVLLLLSLSSVVSAQTCKWLHRNQEAWTRQILHNFNHMVPAERTGQPCQDNSPHLPVIDSLYSITQAESAAIAVREVTNQTLRFYRRNQDRMDYHRPAWEKLQELLHYQEQHLSDCIPEGAENQLFIQGITQRFNSLQRILEEQKDNACAWRTAHTEIGRNLRLAAQLSSRMRKQKSHDQQSAQ</sequence>
<evidence type="ECO:0000256" key="8">
    <source>
        <dbReference type="SAM" id="SignalP"/>
    </source>
</evidence>
<evidence type="ECO:0000256" key="7">
    <source>
        <dbReference type="ARBA" id="ARBA00023157"/>
    </source>
</evidence>
<dbReference type="GO" id="GO:0051607">
    <property type="term" value="P:defense response to virus"/>
    <property type="evidence" value="ECO:0007669"/>
    <property type="project" value="UniProtKB-KW"/>
</dbReference>
<dbReference type="GO" id="GO:0006955">
    <property type="term" value="P:immune response"/>
    <property type="evidence" value="ECO:0007669"/>
    <property type="project" value="UniProtKB-ARBA"/>
</dbReference>
<feature type="signal peptide" evidence="8">
    <location>
        <begin position="1"/>
        <end position="21"/>
    </location>
</feature>
<comment type="similarity">
    <text evidence="2">Belongs to the alpha/beta interferon family.</text>
</comment>
<proteinExistence type="evidence at transcript level"/>
<evidence type="ECO:0000256" key="4">
    <source>
        <dbReference type="ARBA" id="ARBA00022525"/>
    </source>
</evidence>
<keyword evidence="4" id="KW-0964">Secreted</keyword>
<evidence type="ECO:0000256" key="6">
    <source>
        <dbReference type="ARBA" id="ARBA00023118"/>
    </source>
</evidence>
<comment type="subcellular location">
    <subcellularLocation>
        <location evidence="1">Secreted</location>
    </subcellularLocation>
</comment>
<dbReference type="SUPFAM" id="SSF47266">
    <property type="entry name" value="4-helical cytokines"/>
    <property type="match status" value="1"/>
</dbReference>
<protein>
    <submittedName>
        <fullName evidence="9">Type I interferon 2</fullName>
    </submittedName>
</protein>
<dbReference type="InterPro" id="IPR009079">
    <property type="entry name" value="4_helix_cytokine-like_core"/>
</dbReference>
<dbReference type="Pfam" id="PF00143">
    <property type="entry name" value="Interferon"/>
    <property type="match status" value="1"/>
</dbReference>
<accession>A0A3G1QSQ0</accession>
<keyword evidence="3" id="KW-0202">Cytokine</keyword>
<dbReference type="Gene3D" id="1.20.1250.10">
    <property type="match status" value="1"/>
</dbReference>
<name>A0A3G1QSQ0_9NEOB</name>
<evidence type="ECO:0000256" key="2">
    <source>
        <dbReference type="ARBA" id="ARBA00011033"/>
    </source>
</evidence>
<keyword evidence="6" id="KW-0051">Antiviral defense</keyword>